<accession>A0A8S5VG09</accession>
<sequence>MVVDGRHRGGGADWRAVHPDGKAQRDSESGNRAGKGNYHPSRNWPRQWRLRPRNGPRTCRWTAETRNRRSSTLLPRTRWPRWSGARPGGAAGRSKRPVCGWCSTGWTIPGGRGASSGCSPKRASLPDMTPQTRWSRRSGLWWMTSSPGGAWRPSASGAWGASSRMITFTGRETASTTSSAANTETRPPGRGKWRTRMWDNCPDHPDIARVMREGDPEGTPVYCPVCGAEFETAYEDAEGNIVGCDECLRAMGPEEYAERHGENW</sequence>
<feature type="region of interest" description="Disordered" evidence="1">
    <location>
        <begin position="171"/>
        <end position="193"/>
    </location>
</feature>
<feature type="region of interest" description="Disordered" evidence="1">
    <location>
        <begin position="1"/>
        <end position="58"/>
    </location>
</feature>
<feature type="region of interest" description="Disordered" evidence="1">
    <location>
        <begin position="112"/>
        <end position="132"/>
    </location>
</feature>
<protein>
    <submittedName>
        <fullName evidence="2">Putative acetylornithine deacetylase</fullName>
    </submittedName>
</protein>
<evidence type="ECO:0000313" key="2">
    <source>
        <dbReference type="EMBL" id="DAG05685.1"/>
    </source>
</evidence>
<evidence type="ECO:0000256" key="1">
    <source>
        <dbReference type="SAM" id="MobiDB-lite"/>
    </source>
</evidence>
<feature type="compositionally biased region" description="Basic and acidic residues" evidence="1">
    <location>
        <begin position="15"/>
        <end position="29"/>
    </location>
</feature>
<feature type="region of interest" description="Disordered" evidence="1">
    <location>
        <begin position="78"/>
        <end position="97"/>
    </location>
</feature>
<reference evidence="2" key="1">
    <citation type="journal article" date="2021" name="Proc. Natl. Acad. Sci. U.S.A.">
        <title>A Catalog of Tens of Thousands of Viruses from Human Metagenomes Reveals Hidden Associations with Chronic Diseases.</title>
        <authorList>
            <person name="Tisza M.J."/>
            <person name="Buck C.B."/>
        </authorList>
    </citation>
    <scope>NUCLEOTIDE SEQUENCE</scope>
    <source>
        <strain evidence="2">Ct6BA50</strain>
    </source>
</reference>
<dbReference type="EMBL" id="BK016263">
    <property type="protein sequence ID" value="DAG05685.1"/>
    <property type="molecule type" value="Genomic_DNA"/>
</dbReference>
<proteinExistence type="predicted"/>
<name>A0A8S5VG09_9CAUD</name>
<organism evidence="2">
    <name type="scientific">Podoviridae sp. ct6BA50</name>
    <dbReference type="NCBI Taxonomy" id="2825221"/>
    <lineage>
        <taxon>Viruses</taxon>
        <taxon>Duplodnaviria</taxon>
        <taxon>Heunggongvirae</taxon>
        <taxon>Uroviricota</taxon>
        <taxon>Caudoviricetes</taxon>
    </lineage>
</organism>